<dbReference type="Proteomes" id="UP000287300">
    <property type="component" value="Unassembled WGS sequence"/>
</dbReference>
<accession>A0A401WXJ8</accession>
<feature type="compositionally biased region" description="Basic and acidic residues" evidence="1">
    <location>
        <begin position="66"/>
        <end position="75"/>
    </location>
</feature>
<dbReference type="EMBL" id="BDES01000076">
    <property type="protein sequence ID" value="GCD54051.1"/>
    <property type="molecule type" value="Genomic_DNA"/>
</dbReference>
<feature type="region of interest" description="Disordered" evidence="1">
    <location>
        <begin position="1"/>
        <end position="26"/>
    </location>
</feature>
<protein>
    <submittedName>
        <fullName evidence="2">Uncharacterized protein</fullName>
    </submittedName>
</protein>
<comment type="caution">
    <text evidence="2">The sequence shown here is derived from an EMBL/GenBank/DDBJ whole genome shotgun (WGS) entry which is preliminary data.</text>
</comment>
<reference evidence="2 3" key="1">
    <citation type="submission" date="2016-06" db="EMBL/GenBank/DDBJ databases">
        <title>Acetobacter pasteurianus NBRC 3188 whole genome sequencing project.</title>
        <authorList>
            <person name="Matsutani M."/>
            <person name="Shiwa Y."/>
            <person name="Okamoto-Kainuma A."/>
            <person name="Ishikawa M."/>
            <person name="Koizumi Y."/>
            <person name="Yoshikawa H."/>
            <person name="Yakushi T."/>
            <person name="Matsushita K."/>
        </authorList>
    </citation>
    <scope>NUCLEOTIDE SEQUENCE [LARGE SCALE GENOMIC DNA]</scope>
    <source>
        <strain evidence="2 3">NBRC 3188</strain>
    </source>
</reference>
<sequence length="88" mass="9803">MDMLDISSEGVGNQSGNETPDNDILARLRPSDETPEMVLCRREVMRRFNPLLFKGPGKQNPEEEEHTLAEQDHSVFTDSSTPPSSADT</sequence>
<organism evidence="2 3">
    <name type="scientific">Acetobacter pasteurianus NBRC 3188</name>
    <dbReference type="NCBI Taxonomy" id="1226663"/>
    <lineage>
        <taxon>Bacteria</taxon>
        <taxon>Pseudomonadati</taxon>
        <taxon>Pseudomonadota</taxon>
        <taxon>Alphaproteobacteria</taxon>
        <taxon>Acetobacterales</taxon>
        <taxon>Acetobacteraceae</taxon>
        <taxon>Acetobacter</taxon>
    </lineage>
</organism>
<feature type="compositionally biased region" description="Low complexity" evidence="1">
    <location>
        <begin position="77"/>
        <end position="88"/>
    </location>
</feature>
<evidence type="ECO:0000313" key="3">
    <source>
        <dbReference type="Proteomes" id="UP000287300"/>
    </source>
</evidence>
<feature type="region of interest" description="Disordered" evidence="1">
    <location>
        <begin position="52"/>
        <end position="88"/>
    </location>
</feature>
<feature type="compositionally biased region" description="Polar residues" evidence="1">
    <location>
        <begin position="10"/>
        <end position="19"/>
    </location>
</feature>
<dbReference type="AlphaFoldDB" id="A0A401WXJ8"/>
<name>A0A401WXJ8_ACEPA</name>
<proteinExistence type="predicted"/>
<evidence type="ECO:0000256" key="1">
    <source>
        <dbReference type="SAM" id="MobiDB-lite"/>
    </source>
</evidence>
<evidence type="ECO:0000313" key="2">
    <source>
        <dbReference type="EMBL" id="GCD54051.1"/>
    </source>
</evidence>
<gene>
    <name evidence="2" type="ORF">NBRC3188_2748</name>
</gene>